<keyword evidence="2" id="KW-0547">Nucleotide-binding</keyword>
<dbReference type="GO" id="GO:0005524">
    <property type="term" value="F:ATP binding"/>
    <property type="evidence" value="ECO:0007669"/>
    <property type="project" value="UniProtKB-KW"/>
</dbReference>
<dbReference type="CDD" id="cd01129">
    <property type="entry name" value="PulE-GspE-like"/>
    <property type="match status" value="1"/>
</dbReference>
<evidence type="ECO:0000256" key="1">
    <source>
        <dbReference type="ARBA" id="ARBA00006611"/>
    </source>
</evidence>
<keyword evidence="6" id="KW-1185">Reference proteome</keyword>
<comment type="caution">
    <text evidence="5">The sequence shown here is derived from an EMBL/GenBank/DDBJ whole genome shotgun (WGS) entry which is preliminary data.</text>
</comment>
<organism evidence="5 6">
    <name type="scientific">Pectinatus cerevisiiphilus</name>
    <dbReference type="NCBI Taxonomy" id="86956"/>
    <lineage>
        <taxon>Bacteria</taxon>
        <taxon>Bacillati</taxon>
        <taxon>Bacillota</taxon>
        <taxon>Negativicutes</taxon>
        <taxon>Selenomonadales</taxon>
        <taxon>Selenomonadaceae</taxon>
        <taxon>Pectinatus</taxon>
    </lineage>
</organism>
<keyword evidence="3" id="KW-0067">ATP-binding</keyword>
<reference evidence="5 6" key="1">
    <citation type="submission" date="2019-03" db="EMBL/GenBank/DDBJ databases">
        <title>Genomic Encyclopedia of Type Strains, Phase IV (KMG-IV): sequencing the most valuable type-strain genomes for metagenomic binning, comparative biology and taxonomic classification.</title>
        <authorList>
            <person name="Goeker M."/>
        </authorList>
    </citation>
    <scope>NUCLEOTIDE SEQUENCE [LARGE SCALE GENOMIC DNA]</scope>
    <source>
        <strain evidence="5 6">DSM 20467</strain>
    </source>
</reference>
<dbReference type="GO" id="GO:0016887">
    <property type="term" value="F:ATP hydrolysis activity"/>
    <property type="evidence" value="ECO:0007669"/>
    <property type="project" value="TreeGrafter"/>
</dbReference>
<feature type="domain" description="Bacterial type II secretion system protein E" evidence="4">
    <location>
        <begin position="239"/>
        <end position="253"/>
    </location>
</feature>
<dbReference type="PANTHER" id="PTHR30258">
    <property type="entry name" value="TYPE II SECRETION SYSTEM PROTEIN GSPE-RELATED"/>
    <property type="match status" value="1"/>
</dbReference>
<dbReference type="PROSITE" id="PS00662">
    <property type="entry name" value="T2SP_E"/>
    <property type="match status" value="1"/>
</dbReference>
<dbReference type="Proteomes" id="UP000295188">
    <property type="component" value="Unassembled WGS sequence"/>
</dbReference>
<dbReference type="Gene3D" id="3.40.50.300">
    <property type="entry name" value="P-loop containing nucleotide triphosphate hydrolases"/>
    <property type="match status" value="1"/>
</dbReference>
<accession>A0A4R3K8X0</accession>
<dbReference type="InterPro" id="IPR001482">
    <property type="entry name" value="T2SS/T4SS_dom"/>
</dbReference>
<dbReference type="Gene3D" id="3.30.450.90">
    <property type="match status" value="1"/>
</dbReference>
<name>A0A4R3K8X0_9FIRM</name>
<evidence type="ECO:0000313" key="5">
    <source>
        <dbReference type="EMBL" id="TCS79348.1"/>
    </source>
</evidence>
<comment type="similarity">
    <text evidence="1">Belongs to the GSP E family.</text>
</comment>
<dbReference type="GO" id="GO:0005886">
    <property type="term" value="C:plasma membrane"/>
    <property type="evidence" value="ECO:0007669"/>
    <property type="project" value="TreeGrafter"/>
</dbReference>
<dbReference type="AlphaFoldDB" id="A0A4R3K8X0"/>
<dbReference type="EMBL" id="SMAA01000007">
    <property type="protein sequence ID" value="TCS79348.1"/>
    <property type="molecule type" value="Genomic_DNA"/>
</dbReference>
<sequence>MTTMENNSLNELAEKTLRSFKRNNNNLNSTDLNITGAPIVELVDKIINNAILQKASDIHFEPREKNMCIRMRVDGILKNYAVFQRELHPLLISRIKIISNMNTVEKRKPQDGSMSYKYSDRIIDIRISTIPSIHGEKLVMRLLNILGRCFTINELALSPANENMFCKLFHRSSGLILNTGPVNSGKTATLYAALNELNAPEKNIVTIEDPVEYKLDNITQIQINEGIGLTFEEALRATLRQDPDIILIGEIRDEQTAAIAVRAALTGHLVLSTLHTGSAVNAILRMLDMRVEPYLLSEALAGCLSQRLLRCICPHCKTVYKPVENSLEDAFMKKYSLKYSFYGQGCDFCENSGYLGRMAVQEIFIVRSAMRKSICRREDSSILKEIAMKNEMKPLLNDAIEKVLEGKTTISEIMRVINDDDG</sequence>
<evidence type="ECO:0000259" key="4">
    <source>
        <dbReference type="PROSITE" id="PS00662"/>
    </source>
</evidence>
<dbReference type="InterPro" id="IPR027417">
    <property type="entry name" value="P-loop_NTPase"/>
</dbReference>
<dbReference type="PANTHER" id="PTHR30258:SF2">
    <property type="entry name" value="COMG OPERON PROTEIN 1"/>
    <property type="match status" value="1"/>
</dbReference>
<evidence type="ECO:0000313" key="6">
    <source>
        <dbReference type="Proteomes" id="UP000295188"/>
    </source>
</evidence>
<dbReference type="OrthoDB" id="9808272at2"/>
<evidence type="ECO:0000256" key="3">
    <source>
        <dbReference type="ARBA" id="ARBA00022840"/>
    </source>
</evidence>
<proteinExistence type="inferred from homology"/>
<evidence type="ECO:0000256" key="2">
    <source>
        <dbReference type="ARBA" id="ARBA00022741"/>
    </source>
</evidence>
<gene>
    <name evidence="5" type="ORF">EDC37_107115</name>
</gene>
<protein>
    <submittedName>
        <fullName evidence="5">Type IV pilus assembly protein PilB</fullName>
    </submittedName>
</protein>
<dbReference type="SUPFAM" id="SSF52540">
    <property type="entry name" value="P-loop containing nucleoside triphosphate hydrolases"/>
    <property type="match status" value="1"/>
</dbReference>
<dbReference type="Pfam" id="PF00437">
    <property type="entry name" value="T2SSE"/>
    <property type="match status" value="1"/>
</dbReference>